<dbReference type="Gramene" id="PGSC0003DMT400069380">
    <property type="protein sequence ID" value="PGSC0003DMT400069380"/>
    <property type="gene ID" value="PGSC0003DMG400026982"/>
</dbReference>
<evidence type="ECO:0000256" key="6">
    <source>
        <dbReference type="ARBA" id="ARBA00022989"/>
    </source>
</evidence>
<dbReference type="PANTHER" id="PTHR14154">
    <property type="entry name" value="UPF0041 BRAIN PROTEIN 44-RELATED"/>
    <property type="match status" value="1"/>
</dbReference>
<dbReference type="GO" id="GO:0005743">
    <property type="term" value="C:mitochondrial inner membrane"/>
    <property type="evidence" value="ECO:0007669"/>
    <property type="project" value="UniProtKB-SubCell"/>
</dbReference>
<comment type="function">
    <text evidence="9">Mediates the uptake of pyruvate into mitochondria.</text>
</comment>
<evidence type="ECO:0000313" key="11">
    <source>
        <dbReference type="Proteomes" id="UP000011115"/>
    </source>
</evidence>
<evidence type="ECO:0000256" key="4">
    <source>
        <dbReference type="ARBA" id="ARBA00022692"/>
    </source>
</evidence>
<keyword evidence="7 9" id="KW-0496">Mitochondrion</keyword>
<keyword evidence="8" id="KW-0472">Membrane</keyword>
<organism evidence="10 11">
    <name type="scientific">Solanum tuberosum</name>
    <name type="common">Potato</name>
    <dbReference type="NCBI Taxonomy" id="4113"/>
    <lineage>
        <taxon>Eukaryota</taxon>
        <taxon>Viridiplantae</taxon>
        <taxon>Streptophyta</taxon>
        <taxon>Embryophyta</taxon>
        <taxon>Tracheophyta</taxon>
        <taxon>Spermatophyta</taxon>
        <taxon>Magnoliopsida</taxon>
        <taxon>eudicotyledons</taxon>
        <taxon>Gunneridae</taxon>
        <taxon>Pentapetalae</taxon>
        <taxon>asterids</taxon>
        <taxon>lamiids</taxon>
        <taxon>Solanales</taxon>
        <taxon>Solanaceae</taxon>
        <taxon>Solanoideae</taxon>
        <taxon>Solaneae</taxon>
        <taxon>Solanum</taxon>
    </lineage>
</organism>
<proteinExistence type="inferred from homology"/>
<keyword evidence="5 9" id="KW-0999">Mitochondrion inner membrane</keyword>
<dbReference type="AlphaFoldDB" id="M1CKD1"/>
<evidence type="ECO:0000256" key="9">
    <source>
        <dbReference type="RuleBase" id="RU363100"/>
    </source>
</evidence>
<dbReference type="InterPro" id="IPR005336">
    <property type="entry name" value="MPC"/>
</dbReference>
<reference evidence="10" key="2">
    <citation type="submission" date="2015-06" db="UniProtKB">
        <authorList>
            <consortium name="EnsemblPlants"/>
        </authorList>
    </citation>
    <scope>IDENTIFICATION</scope>
    <source>
        <strain evidence="10">DM1-3 516 R44</strain>
    </source>
</reference>
<gene>
    <name evidence="10" type="primary">LOC102579853</name>
</gene>
<evidence type="ECO:0000256" key="8">
    <source>
        <dbReference type="ARBA" id="ARBA00023136"/>
    </source>
</evidence>
<dbReference type="EnsemblPlants" id="PGSC0003DMT400069380">
    <property type="protein sequence ID" value="PGSC0003DMT400069380"/>
    <property type="gene ID" value="PGSC0003DMG400026982"/>
</dbReference>
<protein>
    <recommendedName>
        <fullName evidence="9">Mitochondrial pyruvate carrier</fullName>
    </recommendedName>
</protein>
<dbReference type="Pfam" id="PF03650">
    <property type="entry name" value="MPC"/>
    <property type="match status" value="1"/>
</dbReference>
<evidence type="ECO:0000256" key="1">
    <source>
        <dbReference type="ARBA" id="ARBA00004448"/>
    </source>
</evidence>
<comment type="similarity">
    <text evidence="2 9">Belongs to the mitochondrial pyruvate carrier (MPC) (TC 2.A.105) family.</text>
</comment>
<dbReference type="ExpressionAtlas" id="M1CKD1">
    <property type="expression patterns" value="baseline and differential"/>
</dbReference>
<evidence type="ECO:0000256" key="2">
    <source>
        <dbReference type="ARBA" id="ARBA00006416"/>
    </source>
</evidence>
<evidence type="ECO:0000256" key="7">
    <source>
        <dbReference type="ARBA" id="ARBA00023128"/>
    </source>
</evidence>
<dbReference type="Proteomes" id="UP000011115">
    <property type="component" value="Unassembled WGS sequence"/>
</dbReference>
<reference evidence="11" key="1">
    <citation type="journal article" date="2011" name="Nature">
        <title>Genome sequence and analysis of the tuber crop potato.</title>
        <authorList>
            <consortium name="The Potato Genome Sequencing Consortium"/>
        </authorList>
    </citation>
    <scope>NUCLEOTIDE SEQUENCE [LARGE SCALE GENOMIC DNA]</scope>
    <source>
        <strain evidence="11">cv. DM1-3 516 R44</strain>
    </source>
</reference>
<name>M1CKD1_SOLTU</name>
<keyword evidence="11" id="KW-1185">Reference proteome</keyword>
<evidence type="ECO:0000256" key="3">
    <source>
        <dbReference type="ARBA" id="ARBA00022448"/>
    </source>
</evidence>
<accession>M1CKD1</accession>
<dbReference type="HOGENOM" id="CLU_2125489_0_0_1"/>
<dbReference type="OrthoDB" id="1697690at2759"/>
<evidence type="ECO:0000256" key="5">
    <source>
        <dbReference type="ARBA" id="ARBA00022792"/>
    </source>
</evidence>
<sequence length="114" mass="12415">MSYFRAFLNSPVGPKTTHFWGPMANWGFVISGVMDSQKPPDAISGNMTSGEIVVVFTFLVQTTRTMVDVSFLNAKENVSSRNNGGSSISCEFGQNSALDSNLMYICGKKEKCLS</sequence>
<dbReference type="GO" id="GO:0006850">
    <property type="term" value="P:pyruvate import into mitochondria"/>
    <property type="evidence" value="ECO:0007669"/>
    <property type="project" value="InterPro"/>
</dbReference>
<keyword evidence="6" id="KW-1133">Transmembrane helix</keyword>
<comment type="subcellular location">
    <subcellularLocation>
        <location evidence="1 9">Mitochondrion inner membrane</location>
        <topology evidence="1 9">Multi-pass membrane protein</topology>
    </subcellularLocation>
</comment>
<keyword evidence="3 9" id="KW-0813">Transport</keyword>
<evidence type="ECO:0000313" key="10">
    <source>
        <dbReference type="EnsemblPlants" id="PGSC0003DMT400069380"/>
    </source>
</evidence>
<keyword evidence="4" id="KW-0812">Transmembrane</keyword>